<dbReference type="InterPro" id="IPR000719">
    <property type="entry name" value="Prot_kinase_dom"/>
</dbReference>
<keyword evidence="2" id="KW-0472">Membrane</keyword>
<dbReference type="InterPro" id="IPR045269">
    <property type="entry name" value="Atg1-like"/>
</dbReference>
<dbReference type="Proteomes" id="UP000198226">
    <property type="component" value="Chromosome I"/>
</dbReference>
<dbReference type="Gene3D" id="1.10.510.10">
    <property type="entry name" value="Transferase(Phosphotransferase) domain 1"/>
    <property type="match status" value="1"/>
</dbReference>
<name>A0A109IMP3_9ACTN</name>
<proteinExistence type="predicted"/>
<keyword evidence="2" id="KW-1133">Transmembrane helix</keyword>
<evidence type="ECO:0000256" key="1">
    <source>
        <dbReference type="SAM" id="MobiDB-lite"/>
    </source>
</evidence>
<evidence type="ECO:0000256" key="2">
    <source>
        <dbReference type="SAM" id="Phobius"/>
    </source>
</evidence>
<dbReference type="InterPro" id="IPR008271">
    <property type="entry name" value="Ser/Thr_kinase_AS"/>
</dbReference>
<dbReference type="PROSITE" id="PS50011">
    <property type="entry name" value="PROTEIN_KINASE_DOM"/>
    <property type="match status" value="1"/>
</dbReference>
<accession>A0A109IMP3</accession>
<protein>
    <submittedName>
        <fullName evidence="4">Serine/threonine protein kinase</fullName>
    </submittedName>
</protein>
<keyword evidence="5" id="KW-1185">Reference proteome</keyword>
<feature type="region of interest" description="Disordered" evidence="1">
    <location>
        <begin position="1"/>
        <end position="68"/>
    </location>
</feature>
<dbReference type="Pfam" id="PF00069">
    <property type="entry name" value="Pkinase"/>
    <property type="match status" value="1"/>
</dbReference>
<keyword evidence="4" id="KW-0808">Transferase</keyword>
<feature type="compositionally biased region" description="Basic and acidic residues" evidence="1">
    <location>
        <begin position="36"/>
        <end position="53"/>
    </location>
</feature>
<keyword evidence="2" id="KW-0812">Transmembrane</keyword>
<feature type="transmembrane region" description="Helical" evidence="2">
    <location>
        <begin position="658"/>
        <end position="680"/>
    </location>
</feature>
<dbReference type="RefSeq" id="WP_067304511.1">
    <property type="nucleotide sequence ID" value="NZ_LRMV01000024.1"/>
</dbReference>
<dbReference type="SUPFAM" id="SSF56112">
    <property type="entry name" value="Protein kinase-like (PK-like)"/>
    <property type="match status" value="1"/>
</dbReference>
<reference evidence="5" key="1">
    <citation type="submission" date="2016-06" db="EMBL/GenBank/DDBJ databases">
        <authorList>
            <person name="Varghese N."/>
            <person name="Submissions Spin"/>
        </authorList>
    </citation>
    <scope>NUCLEOTIDE SEQUENCE [LARGE SCALE GENOMIC DNA]</scope>
    <source>
        <strain evidence="5">DSM 44983</strain>
    </source>
</reference>
<dbReference type="GO" id="GO:0005524">
    <property type="term" value="F:ATP binding"/>
    <property type="evidence" value="ECO:0007669"/>
    <property type="project" value="InterPro"/>
</dbReference>
<dbReference type="SMART" id="SM00220">
    <property type="entry name" value="S_TKc"/>
    <property type="match status" value="1"/>
</dbReference>
<evidence type="ECO:0000313" key="4">
    <source>
        <dbReference type="EMBL" id="SCG74341.1"/>
    </source>
</evidence>
<gene>
    <name evidence="4" type="ORF">GA0070623_3878</name>
</gene>
<organism evidence="4 5">
    <name type="scientific">Micromonospora rifamycinica</name>
    <dbReference type="NCBI Taxonomy" id="291594"/>
    <lineage>
        <taxon>Bacteria</taxon>
        <taxon>Bacillati</taxon>
        <taxon>Actinomycetota</taxon>
        <taxon>Actinomycetes</taxon>
        <taxon>Micromonosporales</taxon>
        <taxon>Micromonosporaceae</taxon>
        <taxon>Micromonospora</taxon>
    </lineage>
</organism>
<dbReference type="GO" id="GO:0004674">
    <property type="term" value="F:protein serine/threonine kinase activity"/>
    <property type="evidence" value="ECO:0007669"/>
    <property type="project" value="UniProtKB-KW"/>
</dbReference>
<evidence type="ECO:0000313" key="5">
    <source>
        <dbReference type="Proteomes" id="UP000198226"/>
    </source>
</evidence>
<feature type="domain" description="Protein kinase" evidence="3">
    <location>
        <begin position="76"/>
        <end position="325"/>
    </location>
</feature>
<dbReference type="AlphaFoldDB" id="A0A109IMP3"/>
<sequence>MTGPHPPGEETRLDPGRGGAGWDRSADGPATQLDPGRVRPDDREPATELDPGRVRPGSRDVPPWGRRLPDRLGTRFQVLRELSTGGEGDLYVVQERATGLDRVLKLYRAGAGPDPQVTGYVRESRRSRHIVELFEADTADGHHYEIMEYLAGHTAAELRRRHPGGLDPALLTTLLGQITEALTELHAAGIVHRDLKPSNLLVRTLDPVEIVLVDIGISRYVDDVEALTRNRDTGTIRYRPPEFIAGGVISPAYDWWSLGITLFELATGGQILAGLGDDVALNVRYTTGVLDVSAVADERFRLLCRGLLTPAPDRRWGTDQIRSWLAGDSPSVAATSTTPAPGTPHAAERPYRYLDVDYWYRPELAMALTETWQTASALLFGADPTPDQRLGEWLRQFPDRPKTRTRGRRPSRDVRLLTRLQAIDPARPPVYRNENIAVDRLYGLAGQALNSVGSSADVVADLWTFDLLPVLSAGSPAPGLSGGQGLREVRDRWRREHRHLTSPASLSAVADTEARAELRRLLRDEAPRFHALTLLAAVATDDQRHAVRRDLTQRARQAEEPWFTTLVAQPRHLWLAYALAPFAESTAERKAAEEEAARARREWLRRTEAIREWSRRQNRPRALALAVGGVCALVVVLAAMVGIGDAVDVAPDATIVDAWFAVVAATGVALTVESLLAWTIGGRFRAYSLLVSTAVTVGRLARRVTGRWAALTVVGGVLGGAGLLTAYLPVVTPVAVAVLMVVWTIGRYLAWLDEVARERADIAAAGS</sequence>
<keyword evidence="4" id="KW-0418">Kinase</keyword>
<dbReference type="PROSITE" id="PS00108">
    <property type="entry name" value="PROTEIN_KINASE_ST"/>
    <property type="match status" value="1"/>
</dbReference>
<evidence type="ECO:0000259" key="3">
    <source>
        <dbReference type="PROSITE" id="PS50011"/>
    </source>
</evidence>
<feature type="transmembrane region" description="Helical" evidence="2">
    <location>
        <begin position="622"/>
        <end position="643"/>
    </location>
</feature>
<dbReference type="InterPro" id="IPR011009">
    <property type="entry name" value="Kinase-like_dom_sf"/>
</dbReference>
<dbReference type="OrthoDB" id="5492697at2"/>
<dbReference type="PANTHER" id="PTHR24348">
    <property type="entry name" value="SERINE/THREONINE-PROTEIN KINASE UNC-51-RELATED"/>
    <property type="match status" value="1"/>
</dbReference>
<feature type="transmembrane region" description="Helical" evidence="2">
    <location>
        <begin position="708"/>
        <end position="728"/>
    </location>
</feature>
<dbReference type="GO" id="GO:0005737">
    <property type="term" value="C:cytoplasm"/>
    <property type="evidence" value="ECO:0007669"/>
    <property type="project" value="TreeGrafter"/>
</dbReference>
<feature type="transmembrane region" description="Helical" evidence="2">
    <location>
        <begin position="734"/>
        <end position="752"/>
    </location>
</feature>
<keyword evidence="4" id="KW-0723">Serine/threonine-protein kinase</keyword>
<dbReference type="EMBL" id="LT607752">
    <property type="protein sequence ID" value="SCG74341.1"/>
    <property type="molecule type" value="Genomic_DNA"/>
</dbReference>